<dbReference type="EMBL" id="JAHBOH010000001">
    <property type="protein sequence ID" value="MBT0992723.1"/>
    <property type="molecule type" value="Genomic_DNA"/>
</dbReference>
<dbReference type="PROSITE" id="PS51257">
    <property type="entry name" value="PROKAR_LIPOPROTEIN"/>
    <property type="match status" value="1"/>
</dbReference>
<dbReference type="PANTHER" id="PTHR30535">
    <property type="entry name" value="VITAMIN B12-BINDING PROTEIN"/>
    <property type="match status" value="1"/>
</dbReference>
<comment type="similarity">
    <text evidence="1">Belongs to the bacterial solute-binding protein 8 family.</text>
</comment>
<name>A0ABS5TUB2_9CELL</name>
<dbReference type="InterPro" id="IPR050902">
    <property type="entry name" value="ABC_Transporter_SBP"/>
</dbReference>
<keyword evidence="5" id="KW-1185">Reference proteome</keyword>
<protein>
    <submittedName>
        <fullName evidence="4">ABC transporter substrate-binding protein</fullName>
    </submittedName>
</protein>
<dbReference type="PROSITE" id="PS51318">
    <property type="entry name" value="TAT"/>
    <property type="match status" value="1"/>
</dbReference>
<evidence type="ECO:0000256" key="1">
    <source>
        <dbReference type="ARBA" id="ARBA00008814"/>
    </source>
</evidence>
<dbReference type="InterPro" id="IPR002491">
    <property type="entry name" value="ABC_transptr_periplasmic_BD"/>
</dbReference>
<evidence type="ECO:0000259" key="3">
    <source>
        <dbReference type="PROSITE" id="PS50983"/>
    </source>
</evidence>
<feature type="chain" id="PRO_5047094539" evidence="2">
    <location>
        <begin position="32"/>
        <end position="376"/>
    </location>
</feature>
<gene>
    <name evidence="4" type="ORF">KIN34_00260</name>
</gene>
<dbReference type="Gene3D" id="3.40.50.1980">
    <property type="entry name" value="Nitrogenase molybdenum iron protein domain"/>
    <property type="match status" value="2"/>
</dbReference>
<dbReference type="InterPro" id="IPR006311">
    <property type="entry name" value="TAT_signal"/>
</dbReference>
<proteinExistence type="inferred from homology"/>
<dbReference type="RefSeq" id="WP_214345734.1">
    <property type="nucleotide sequence ID" value="NZ_JAHBOH010000001.1"/>
</dbReference>
<evidence type="ECO:0000313" key="4">
    <source>
        <dbReference type="EMBL" id="MBT0992723.1"/>
    </source>
</evidence>
<evidence type="ECO:0000256" key="2">
    <source>
        <dbReference type="SAM" id="SignalP"/>
    </source>
</evidence>
<dbReference type="SUPFAM" id="SSF53807">
    <property type="entry name" value="Helical backbone' metal receptor"/>
    <property type="match status" value="1"/>
</dbReference>
<dbReference type="Proteomes" id="UP000722125">
    <property type="component" value="Unassembled WGS sequence"/>
</dbReference>
<evidence type="ECO:0000313" key="5">
    <source>
        <dbReference type="Proteomes" id="UP000722125"/>
    </source>
</evidence>
<reference evidence="4 5" key="1">
    <citation type="submission" date="2021-05" db="EMBL/GenBank/DDBJ databases">
        <title>Description of Cellulomonas sp. DKR-3 sp. nov.</title>
        <authorList>
            <person name="Dahal R.H."/>
            <person name="Chaudhary D.K."/>
        </authorList>
    </citation>
    <scope>NUCLEOTIDE SEQUENCE [LARGE SCALE GENOMIC DNA]</scope>
    <source>
        <strain evidence="4 5">DKR-3</strain>
    </source>
</reference>
<dbReference type="PANTHER" id="PTHR30535:SF4">
    <property type="entry name" value="HEMIN-BINDING PERIPLASMIC PROTEIN HMUT"/>
    <property type="match status" value="1"/>
</dbReference>
<feature type="signal peptide" evidence="2">
    <location>
        <begin position="1"/>
        <end position="31"/>
    </location>
</feature>
<dbReference type="Pfam" id="PF01497">
    <property type="entry name" value="Peripla_BP_2"/>
    <property type="match status" value="1"/>
</dbReference>
<sequence>MSVPRTRRSLAGASAALVALLALLTACGASPAPGSATGEDAVGTVGTVGTATTLADATPLADPASYVGASSARVADAAVEPVSADPQPQLPVTVTDAQGTEVTVTDVSRILAFDVYGTLARTVFELGLGDDVVGRDTSSAFDEIADLPNVTPGGHELSGEAVLGLNPSVVITDTSIGPWDVVLQLRDAGIPVVVVDSHRSLDGVADLTQQVADALGVPELGTELAERAQEEIDAKVAEIASVAPQATNDRLRMVFLYVRGQAGVYYMFGEGSGADDLIDGVGGLDVAAEIGWDGMKPVNDEGLVKAQPDLIIVMTKGLESVGGVDGLLERLPAVAQTPAGQHRRVVDMPDTQVLSFGPRAADTLDALARAIYAPGS</sequence>
<organism evidence="4 5">
    <name type="scientific">Cellulomonas fulva</name>
    <dbReference type="NCBI Taxonomy" id="2835530"/>
    <lineage>
        <taxon>Bacteria</taxon>
        <taxon>Bacillati</taxon>
        <taxon>Actinomycetota</taxon>
        <taxon>Actinomycetes</taxon>
        <taxon>Micrococcales</taxon>
        <taxon>Cellulomonadaceae</taxon>
        <taxon>Cellulomonas</taxon>
    </lineage>
</organism>
<feature type="domain" description="Fe/B12 periplasmic-binding" evidence="3">
    <location>
        <begin position="111"/>
        <end position="375"/>
    </location>
</feature>
<accession>A0ABS5TUB2</accession>
<comment type="caution">
    <text evidence="4">The sequence shown here is derived from an EMBL/GenBank/DDBJ whole genome shotgun (WGS) entry which is preliminary data.</text>
</comment>
<keyword evidence="2" id="KW-0732">Signal</keyword>
<dbReference type="PROSITE" id="PS50983">
    <property type="entry name" value="FE_B12_PBP"/>
    <property type="match status" value="1"/>
</dbReference>